<feature type="compositionally biased region" description="Low complexity" evidence="1">
    <location>
        <begin position="327"/>
        <end position="346"/>
    </location>
</feature>
<protein>
    <submittedName>
        <fullName evidence="2">Uncharacterized protein</fullName>
    </submittedName>
</protein>
<gene>
    <name evidence="2" type="ORF">ACHAWU_009544</name>
</gene>
<evidence type="ECO:0000256" key="1">
    <source>
        <dbReference type="SAM" id="MobiDB-lite"/>
    </source>
</evidence>
<feature type="region of interest" description="Disordered" evidence="1">
    <location>
        <begin position="327"/>
        <end position="349"/>
    </location>
</feature>
<organism evidence="2 3">
    <name type="scientific">Discostella pseudostelligera</name>
    <dbReference type="NCBI Taxonomy" id="259834"/>
    <lineage>
        <taxon>Eukaryota</taxon>
        <taxon>Sar</taxon>
        <taxon>Stramenopiles</taxon>
        <taxon>Ochrophyta</taxon>
        <taxon>Bacillariophyta</taxon>
        <taxon>Coscinodiscophyceae</taxon>
        <taxon>Thalassiosirophycidae</taxon>
        <taxon>Stephanodiscales</taxon>
        <taxon>Stephanodiscaceae</taxon>
        <taxon>Discostella</taxon>
    </lineage>
</organism>
<evidence type="ECO:0000313" key="2">
    <source>
        <dbReference type="EMBL" id="KAL3760583.1"/>
    </source>
</evidence>
<comment type="caution">
    <text evidence="2">The sequence shown here is derived from an EMBL/GenBank/DDBJ whole genome shotgun (WGS) entry which is preliminary data.</text>
</comment>
<sequence length="421" mass="45272">MTESESSSAAREAMEQSRRAVVECEDEIKSIKNALKSLTLGTTSADSTRNTLEVSVHKVKVANSTSATANDDDDDENNGANEKEVVLPTTFKIHLSSPIEVRTITQLYDPLNPTAEGGLAKFESVEISNALLTLETYVENNGDVNLGNSGGDGILKKLGVSASHDLLPLCQDMELWKKGGEKKSSLLEIAIVAEGGIDDVDVAVTMNEKSNESESWEDAVTELVPEVVGEETAEEEEKEAYIGEVNENGTDTVEKKQGDAVVVKEETKTITNHTQVPLYTVVIQLEYTPSPEDRRDALYEKLNEVSKRKVAAIESLRKSAGIASRARGSADGVSTTTGGDTGSKASPAVKSGFLNKSKGGGGGEKPAVAVVPFWKRWYENTLGPQSMLWVLGPVAKNYIIFVGVSLFIHYRGDLLALPPPV</sequence>
<accession>A0ABD3MCC5</accession>
<dbReference type="EMBL" id="JALLBG020000181">
    <property type="protein sequence ID" value="KAL3760583.1"/>
    <property type="molecule type" value="Genomic_DNA"/>
</dbReference>
<name>A0ABD3MCC5_9STRA</name>
<dbReference type="Proteomes" id="UP001530293">
    <property type="component" value="Unassembled WGS sequence"/>
</dbReference>
<proteinExistence type="predicted"/>
<dbReference type="AlphaFoldDB" id="A0ABD3MCC5"/>
<keyword evidence="3" id="KW-1185">Reference proteome</keyword>
<evidence type="ECO:0000313" key="3">
    <source>
        <dbReference type="Proteomes" id="UP001530293"/>
    </source>
</evidence>
<reference evidence="2 3" key="1">
    <citation type="submission" date="2024-10" db="EMBL/GenBank/DDBJ databases">
        <title>Updated reference genomes for cyclostephanoid diatoms.</title>
        <authorList>
            <person name="Roberts W.R."/>
            <person name="Alverson A.J."/>
        </authorList>
    </citation>
    <scope>NUCLEOTIDE SEQUENCE [LARGE SCALE GENOMIC DNA]</scope>
    <source>
        <strain evidence="2 3">AJA232-27</strain>
    </source>
</reference>